<feature type="chain" id="PRO_5012476574" evidence="2">
    <location>
        <begin position="22"/>
        <end position="216"/>
    </location>
</feature>
<keyword evidence="1" id="KW-0812">Transmembrane</keyword>
<keyword evidence="2" id="KW-0732">Signal</keyword>
<dbReference type="InterPro" id="IPR022272">
    <property type="entry name" value="Lipocalin_CS"/>
</dbReference>
<feature type="domain" description="Lipocalin/cytosolic fatty-acid binding" evidence="3">
    <location>
        <begin position="35"/>
        <end position="182"/>
    </location>
</feature>
<evidence type="ECO:0000256" key="1">
    <source>
        <dbReference type="SAM" id="Phobius"/>
    </source>
</evidence>
<evidence type="ECO:0000259" key="3">
    <source>
        <dbReference type="Pfam" id="PF08212"/>
    </source>
</evidence>
<proteinExistence type="predicted"/>
<dbReference type="AlphaFoldDB" id="A0A1L8EAV5"/>
<dbReference type="Pfam" id="PF08212">
    <property type="entry name" value="Lipocalin_2"/>
    <property type="match status" value="1"/>
</dbReference>
<dbReference type="PROSITE" id="PS00213">
    <property type="entry name" value="LIPOCALIN"/>
    <property type="match status" value="1"/>
</dbReference>
<dbReference type="InterPro" id="IPR000566">
    <property type="entry name" value="Lipocln_cytosolic_FA-bd_dom"/>
</dbReference>
<dbReference type="EMBL" id="GFDG01002948">
    <property type="protein sequence ID" value="JAV15851.1"/>
    <property type="molecule type" value="Transcribed_RNA"/>
</dbReference>
<evidence type="ECO:0000256" key="2">
    <source>
        <dbReference type="SAM" id="SignalP"/>
    </source>
</evidence>
<keyword evidence="1" id="KW-1133">Transmembrane helix</keyword>
<sequence>MEFLKYIGIAILLSLFGSGHAVRWSCAQNATAQKINLNEVSGVWYEIARAPESEVPACVKITSPSSVDNNDYILELDYMNNLNSKWKPVQENLTFPWDTTQGGKFNLTYTGEENAKVEINFIYMGAFNGYALVCGYSGLAQSVSILRLLSRNATVNQDMISEIDKLLAAQGIDSSEVTWVEQGEKCNSAAFLSTPIFSIMAAFCIVLVTRFTSHKL</sequence>
<evidence type="ECO:0000313" key="4">
    <source>
        <dbReference type="EMBL" id="JAV15851.1"/>
    </source>
</evidence>
<organism evidence="4">
    <name type="scientific">Haematobia irritans</name>
    <name type="common">Horn fly</name>
    <name type="synonym">Conops irritans</name>
    <dbReference type="NCBI Taxonomy" id="7368"/>
    <lineage>
        <taxon>Eukaryota</taxon>
        <taxon>Metazoa</taxon>
        <taxon>Ecdysozoa</taxon>
        <taxon>Arthropoda</taxon>
        <taxon>Hexapoda</taxon>
        <taxon>Insecta</taxon>
        <taxon>Pterygota</taxon>
        <taxon>Neoptera</taxon>
        <taxon>Endopterygota</taxon>
        <taxon>Diptera</taxon>
        <taxon>Brachycera</taxon>
        <taxon>Muscomorpha</taxon>
        <taxon>Muscoidea</taxon>
        <taxon>Muscidae</taxon>
        <taxon>Haematobia</taxon>
    </lineage>
</organism>
<dbReference type="Gene3D" id="2.40.128.20">
    <property type="match status" value="1"/>
</dbReference>
<reference evidence="4" key="1">
    <citation type="submission" date="2017-01" db="EMBL/GenBank/DDBJ databases">
        <title>An insight into the sialome and mialome of the horn fly, Haematobia irritans.</title>
        <authorList>
            <person name="Breijo M."/>
            <person name="Boiani M."/>
            <person name="Ures X."/>
            <person name="Rocha S."/>
            <person name="Sequeira M."/>
            <person name="Ribeiro J.M."/>
        </authorList>
    </citation>
    <scope>NUCLEOTIDE SEQUENCE</scope>
</reference>
<feature type="transmembrane region" description="Helical" evidence="1">
    <location>
        <begin position="189"/>
        <end position="208"/>
    </location>
</feature>
<protein>
    <submittedName>
        <fullName evidence="4">Putative lipocalin-like protein</fullName>
    </submittedName>
</protein>
<feature type="signal peptide" evidence="2">
    <location>
        <begin position="1"/>
        <end position="21"/>
    </location>
</feature>
<dbReference type="InterPro" id="IPR012674">
    <property type="entry name" value="Calycin"/>
</dbReference>
<keyword evidence="1" id="KW-0472">Membrane</keyword>
<name>A0A1L8EAV5_HAEIR</name>
<accession>A0A1L8EAV5</accession>
<dbReference type="SUPFAM" id="SSF50814">
    <property type="entry name" value="Lipocalins"/>
    <property type="match status" value="1"/>
</dbReference>